<organism evidence="1 2">
    <name type="scientific">Wandonia haliotis</name>
    <dbReference type="NCBI Taxonomy" id="574963"/>
    <lineage>
        <taxon>Bacteria</taxon>
        <taxon>Pseudomonadati</taxon>
        <taxon>Bacteroidota</taxon>
        <taxon>Flavobacteriia</taxon>
        <taxon>Flavobacteriales</taxon>
        <taxon>Crocinitomicaceae</taxon>
        <taxon>Wandonia</taxon>
    </lineage>
</organism>
<sequence length="59" mass="6764">MITWLKTGGIQLETNAINAKGVITHVYWSIDTKAINQRLIRKSYSIQLKDVVYEVLLES</sequence>
<protein>
    <submittedName>
        <fullName evidence="1">Uncharacterized protein</fullName>
    </submittedName>
</protein>
<name>A0ABN1MN37_9FLAO</name>
<dbReference type="EMBL" id="BAAAFH010000003">
    <property type="protein sequence ID" value="GAA0874352.1"/>
    <property type="molecule type" value="Genomic_DNA"/>
</dbReference>
<gene>
    <name evidence="1" type="ORF">GCM10009118_07600</name>
</gene>
<evidence type="ECO:0000313" key="1">
    <source>
        <dbReference type="EMBL" id="GAA0874352.1"/>
    </source>
</evidence>
<proteinExistence type="predicted"/>
<dbReference type="Proteomes" id="UP001501126">
    <property type="component" value="Unassembled WGS sequence"/>
</dbReference>
<keyword evidence="2" id="KW-1185">Reference proteome</keyword>
<accession>A0ABN1MN37</accession>
<reference evidence="1 2" key="1">
    <citation type="journal article" date="2019" name="Int. J. Syst. Evol. Microbiol.">
        <title>The Global Catalogue of Microorganisms (GCM) 10K type strain sequencing project: providing services to taxonomists for standard genome sequencing and annotation.</title>
        <authorList>
            <consortium name="The Broad Institute Genomics Platform"/>
            <consortium name="The Broad Institute Genome Sequencing Center for Infectious Disease"/>
            <person name="Wu L."/>
            <person name="Ma J."/>
        </authorList>
    </citation>
    <scope>NUCLEOTIDE SEQUENCE [LARGE SCALE GENOMIC DNA]</scope>
    <source>
        <strain evidence="1 2">JCM 16083</strain>
    </source>
</reference>
<comment type="caution">
    <text evidence="1">The sequence shown here is derived from an EMBL/GenBank/DDBJ whole genome shotgun (WGS) entry which is preliminary data.</text>
</comment>
<evidence type="ECO:0000313" key="2">
    <source>
        <dbReference type="Proteomes" id="UP001501126"/>
    </source>
</evidence>